<protein>
    <submittedName>
        <fullName evidence="1">Uncharacterized protein</fullName>
    </submittedName>
</protein>
<proteinExistence type="predicted"/>
<sequence>MRAGRQLDDLLQQCHFHQRSEQLAPMANEATTADLPYLAFLEQVLVSEIDAR</sequence>
<name>A0A845LEU1_HELGE</name>
<dbReference type="EMBL" id="WXEX01000046">
    <property type="protein sequence ID" value="MZP44688.1"/>
    <property type="molecule type" value="Genomic_DNA"/>
</dbReference>
<organism evidence="1 2">
    <name type="scientific">Heliomicrobium gestii</name>
    <name type="common">Heliobacterium gestii</name>
    <dbReference type="NCBI Taxonomy" id="2699"/>
    <lineage>
        <taxon>Bacteria</taxon>
        <taxon>Bacillati</taxon>
        <taxon>Bacillota</taxon>
        <taxon>Clostridia</taxon>
        <taxon>Eubacteriales</taxon>
        <taxon>Heliobacteriaceae</taxon>
        <taxon>Heliomicrobium</taxon>
    </lineage>
</organism>
<feature type="non-terminal residue" evidence="1">
    <location>
        <position position="52"/>
    </location>
</feature>
<keyword evidence="2" id="KW-1185">Reference proteome</keyword>
<dbReference type="Proteomes" id="UP000471031">
    <property type="component" value="Unassembled WGS sequence"/>
</dbReference>
<reference evidence="1 2" key="1">
    <citation type="submission" date="2020-01" db="EMBL/GenBank/DDBJ databases">
        <title>Whole genome sequence of Heliobacterium gestii DSM 11169.</title>
        <authorList>
            <person name="Kyndt J.A."/>
            <person name="Meyer T.E."/>
        </authorList>
    </citation>
    <scope>NUCLEOTIDE SEQUENCE [LARGE SCALE GENOMIC DNA]</scope>
    <source>
        <strain evidence="1 2">DSM 11169</strain>
    </source>
</reference>
<gene>
    <name evidence="1" type="ORF">GTO89_16995</name>
</gene>
<evidence type="ECO:0000313" key="1">
    <source>
        <dbReference type="EMBL" id="MZP44688.1"/>
    </source>
</evidence>
<accession>A0A845LEU1</accession>
<evidence type="ECO:0000313" key="2">
    <source>
        <dbReference type="Proteomes" id="UP000471031"/>
    </source>
</evidence>
<comment type="caution">
    <text evidence="1">The sequence shown here is derived from an EMBL/GenBank/DDBJ whole genome shotgun (WGS) entry which is preliminary data.</text>
</comment>
<dbReference type="AlphaFoldDB" id="A0A845LEU1"/>